<dbReference type="InterPro" id="IPR058543">
    <property type="entry name" value="Beta-prop_RSE1/DDB1/CPSF1_2nd"/>
</dbReference>
<dbReference type="InterPro" id="IPR001680">
    <property type="entry name" value="WD40_rpt"/>
</dbReference>
<dbReference type="Proteomes" id="UP000625711">
    <property type="component" value="Unassembled WGS sequence"/>
</dbReference>
<dbReference type="Pfam" id="PF23726">
    <property type="entry name" value="Beta-prop_RSE1_2nd"/>
    <property type="match status" value="1"/>
</dbReference>
<dbReference type="InterPro" id="IPR046351">
    <property type="entry name" value="UTP4"/>
</dbReference>
<accession>A0A834I1U3</accession>
<dbReference type="InterPro" id="IPR015943">
    <property type="entry name" value="WD40/YVTN_repeat-like_dom_sf"/>
</dbReference>
<evidence type="ECO:0000259" key="2">
    <source>
        <dbReference type="Pfam" id="PF12894"/>
    </source>
</evidence>
<name>A0A834I1U3_RHYFE</name>
<dbReference type="PANTHER" id="PTHR44163">
    <property type="entry name" value="U3 SMALL NUCLEOLAR RNA-ASSOCIATED PROTEIN 4 HOMOLOG"/>
    <property type="match status" value="1"/>
</dbReference>
<evidence type="ECO:0000256" key="1">
    <source>
        <dbReference type="SAM" id="MobiDB-lite"/>
    </source>
</evidence>
<comment type="caution">
    <text evidence="4">The sequence shown here is derived from an EMBL/GenBank/DDBJ whole genome shotgun (WGS) entry which is preliminary data.</text>
</comment>
<dbReference type="InterPro" id="IPR036322">
    <property type="entry name" value="WD40_repeat_dom_sf"/>
</dbReference>
<evidence type="ECO:0000313" key="4">
    <source>
        <dbReference type="EMBL" id="KAF7270743.1"/>
    </source>
</evidence>
<evidence type="ECO:0008006" key="6">
    <source>
        <dbReference type="Google" id="ProtNLM"/>
    </source>
</evidence>
<reference evidence="4" key="1">
    <citation type="submission" date="2020-08" db="EMBL/GenBank/DDBJ databases">
        <title>Genome sequencing and assembly of the red palm weevil Rhynchophorus ferrugineus.</title>
        <authorList>
            <person name="Dias G.B."/>
            <person name="Bergman C.M."/>
            <person name="Manee M."/>
        </authorList>
    </citation>
    <scope>NUCLEOTIDE SEQUENCE</scope>
    <source>
        <strain evidence="4">AA-2017</strain>
        <tissue evidence="4">Whole larva</tissue>
    </source>
</reference>
<feature type="domain" description="RSE1/DDB1/CPSF1 second beta-propeller" evidence="3">
    <location>
        <begin position="389"/>
        <end position="637"/>
    </location>
</feature>
<evidence type="ECO:0000313" key="5">
    <source>
        <dbReference type="Proteomes" id="UP000625711"/>
    </source>
</evidence>
<keyword evidence="5" id="KW-1185">Reference proteome</keyword>
<dbReference type="Pfam" id="PF12894">
    <property type="entry name" value="ANAPC4_WD40"/>
    <property type="match status" value="1"/>
</dbReference>
<feature type="compositionally biased region" description="Polar residues" evidence="1">
    <location>
        <begin position="613"/>
        <end position="626"/>
    </location>
</feature>
<dbReference type="OrthoDB" id="8883818at2759"/>
<dbReference type="GO" id="GO:0034455">
    <property type="term" value="C:t-UTP complex"/>
    <property type="evidence" value="ECO:0007669"/>
    <property type="project" value="TreeGrafter"/>
</dbReference>
<dbReference type="SMART" id="SM00320">
    <property type="entry name" value="WD40"/>
    <property type="match status" value="11"/>
</dbReference>
<sequence length="680" mass="76809">MVHCKIHNVGFYTPEPRAIYCMSLQRETNKLAISRSDASIEIWNLNDCPFIERTIPANLENFSIEGLCWFGDRLFSVGIHGLLVEYNLQELAIKNKWMVTGESAMCLDICFCKSLVAVGTEQGYINLFSINEDGVNFEKFMDKQEGRIVCINFSKDGEFLATGSLNAIRIWNINTGHAIHRMQLGRIESKKDTVVWCIHFLSDFTIFSGDSRGILTLWDAKLGAQIENYQSHKADITALCLSEEEDSVYCAGVDPLITNYQKVKVGQSYKWVKSIQRKIHEHDVRALVFHKNKLYSAGMDSYLACSYNPPKTLIKYAPVMQVPCVQLASKARLILLRYSNYVEIWSLADTETTKENYKGLVQLTSKPKKLVAIQRLKLNWSGEDEGEGIFCSSISSDGQWILVSTYSGFRLYELEIKKEKPKLTKVDELDDCDKPCVQACFNDKSKQLIVVLRTGTIVVYDLGDGTPFISQTIINTNVFEDTVSLLTVSTCGKYLVVGDTKSNIAIWTQTKDGYTLWNKIPRYPAPPTTLAVNSATACLVVAYSDSKIIEYDIKNREFTSRSRNFNQNLPSNWKTRSNPIRNITFDPRKTNVILLSDDSNLTVISSEKESETEASPSKSKRSTMNGVGSAKVDFKTVQKYKHLVYFNHLNNDELVAVEVNPLTILKKLPPAFAQKTFGTK</sequence>
<dbReference type="InterPro" id="IPR024977">
    <property type="entry name" value="Apc4-like_WD40_dom"/>
</dbReference>
<proteinExistence type="predicted"/>
<feature type="domain" description="Anaphase-promoting complex subunit 4-like WD40" evidence="2">
    <location>
        <begin position="112"/>
        <end position="200"/>
    </location>
</feature>
<dbReference type="GO" id="GO:0030686">
    <property type="term" value="C:90S preribosome"/>
    <property type="evidence" value="ECO:0007669"/>
    <property type="project" value="InterPro"/>
</dbReference>
<dbReference type="GO" id="GO:0003723">
    <property type="term" value="F:RNA binding"/>
    <property type="evidence" value="ECO:0007669"/>
    <property type="project" value="TreeGrafter"/>
</dbReference>
<organism evidence="4 5">
    <name type="scientific">Rhynchophorus ferrugineus</name>
    <name type="common">Red palm weevil</name>
    <name type="synonym">Curculio ferrugineus</name>
    <dbReference type="NCBI Taxonomy" id="354439"/>
    <lineage>
        <taxon>Eukaryota</taxon>
        <taxon>Metazoa</taxon>
        <taxon>Ecdysozoa</taxon>
        <taxon>Arthropoda</taxon>
        <taxon>Hexapoda</taxon>
        <taxon>Insecta</taxon>
        <taxon>Pterygota</taxon>
        <taxon>Neoptera</taxon>
        <taxon>Endopterygota</taxon>
        <taxon>Coleoptera</taxon>
        <taxon>Polyphaga</taxon>
        <taxon>Cucujiformia</taxon>
        <taxon>Curculionidae</taxon>
        <taxon>Dryophthorinae</taxon>
        <taxon>Rhynchophorus</taxon>
    </lineage>
</organism>
<protein>
    <recommendedName>
        <fullName evidence="6">WD repeat-containing protein 55 homolog</fullName>
    </recommendedName>
</protein>
<dbReference type="EMBL" id="JAACXV010014065">
    <property type="protein sequence ID" value="KAF7270743.1"/>
    <property type="molecule type" value="Genomic_DNA"/>
</dbReference>
<dbReference type="AlphaFoldDB" id="A0A834I1U3"/>
<gene>
    <name evidence="4" type="ORF">GWI33_016325</name>
</gene>
<dbReference type="PANTHER" id="PTHR44163:SF1">
    <property type="entry name" value="U3 SMALL NUCLEOLAR RNA-ASSOCIATED PROTEIN 4 HOMOLOG"/>
    <property type="match status" value="1"/>
</dbReference>
<dbReference type="GO" id="GO:0032040">
    <property type="term" value="C:small-subunit processome"/>
    <property type="evidence" value="ECO:0007669"/>
    <property type="project" value="TreeGrafter"/>
</dbReference>
<dbReference type="Gene3D" id="2.130.10.10">
    <property type="entry name" value="YVTN repeat-like/Quinoprotein amine dehydrogenase"/>
    <property type="match status" value="3"/>
</dbReference>
<dbReference type="GO" id="GO:0000462">
    <property type="term" value="P:maturation of SSU-rRNA from tricistronic rRNA transcript (SSU-rRNA, 5.8S rRNA, LSU-rRNA)"/>
    <property type="evidence" value="ECO:0007669"/>
    <property type="project" value="InterPro"/>
</dbReference>
<evidence type="ECO:0000259" key="3">
    <source>
        <dbReference type="Pfam" id="PF23726"/>
    </source>
</evidence>
<feature type="region of interest" description="Disordered" evidence="1">
    <location>
        <begin position="606"/>
        <end position="626"/>
    </location>
</feature>
<dbReference type="SUPFAM" id="SSF50978">
    <property type="entry name" value="WD40 repeat-like"/>
    <property type="match status" value="2"/>
</dbReference>